<dbReference type="EMBL" id="BARV01006654">
    <property type="protein sequence ID" value="GAI15601.1"/>
    <property type="molecule type" value="Genomic_DNA"/>
</dbReference>
<evidence type="ECO:0000313" key="1">
    <source>
        <dbReference type="EMBL" id="GAI15601.1"/>
    </source>
</evidence>
<dbReference type="InterPro" id="IPR011050">
    <property type="entry name" value="Pectin_lyase_fold/virulence"/>
</dbReference>
<name>X1MBY8_9ZZZZ</name>
<feature type="non-terminal residue" evidence="1">
    <location>
        <position position="110"/>
    </location>
</feature>
<reference evidence="1" key="1">
    <citation type="journal article" date="2014" name="Front. Microbiol.">
        <title>High frequency of phylogenetically diverse reductive dehalogenase-homologous genes in deep subseafloor sedimentary metagenomes.</title>
        <authorList>
            <person name="Kawai M."/>
            <person name="Futagami T."/>
            <person name="Toyoda A."/>
            <person name="Takaki Y."/>
            <person name="Nishi S."/>
            <person name="Hori S."/>
            <person name="Arai W."/>
            <person name="Tsubouchi T."/>
            <person name="Morono Y."/>
            <person name="Uchiyama I."/>
            <person name="Ito T."/>
            <person name="Fujiyama A."/>
            <person name="Inagaki F."/>
            <person name="Takami H."/>
        </authorList>
    </citation>
    <scope>NUCLEOTIDE SEQUENCE</scope>
    <source>
        <strain evidence="1">Expedition CK06-06</strain>
    </source>
</reference>
<dbReference type="SUPFAM" id="SSF51126">
    <property type="entry name" value="Pectin lyase-like"/>
    <property type="match status" value="1"/>
</dbReference>
<dbReference type="InterPro" id="IPR012334">
    <property type="entry name" value="Pectin_lyas_fold"/>
</dbReference>
<organism evidence="1">
    <name type="scientific">marine sediment metagenome</name>
    <dbReference type="NCBI Taxonomy" id="412755"/>
    <lineage>
        <taxon>unclassified sequences</taxon>
        <taxon>metagenomes</taxon>
        <taxon>ecological metagenomes</taxon>
    </lineage>
</organism>
<protein>
    <submittedName>
        <fullName evidence="1">Uncharacterized protein</fullName>
    </submittedName>
</protein>
<dbReference type="AlphaFoldDB" id="X1MBY8"/>
<gene>
    <name evidence="1" type="ORF">S06H3_13621</name>
</gene>
<sequence>MTMFGDRVFHRGGVGLGPGGSIVVGLASPSRRAYFVDGTAGLDGNTGRSWDNAFKTIQRACTMANSAEEALYDTDIFVGRGLYEETVALTRSGSGLGSDVMLWAEGGKTA</sequence>
<dbReference type="Gene3D" id="2.160.20.10">
    <property type="entry name" value="Single-stranded right-handed beta-helix, Pectin lyase-like"/>
    <property type="match status" value="1"/>
</dbReference>
<proteinExistence type="predicted"/>
<comment type="caution">
    <text evidence="1">The sequence shown here is derived from an EMBL/GenBank/DDBJ whole genome shotgun (WGS) entry which is preliminary data.</text>
</comment>
<accession>X1MBY8</accession>